<dbReference type="PROSITE" id="PS51257">
    <property type="entry name" value="PROKAR_LIPOPROTEIN"/>
    <property type="match status" value="1"/>
</dbReference>
<evidence type="ECO:0000313" key="1">
    <source>
        <dbReference type="EMBL" id="VWC96179.1"/>
    </source>
</evidence>
<protein>
    <recommendedName>
        <fullName evidence="3">Lipoprotein</fullName>
    </recommendedName>
</protein>
<organism evidence="1 2">
    <name type="scientific">Burkholderia lata (strain ATCC 17760 / DSM 23089 / LMG 22485 / NCIMB 9086 / R18194 / 383)</name>
    <dbReference type="NCBI Taxonomy" id="482957"/>
    <lineage>
        <taxon>Bacteria</taxon>
        <taxon>Pseudomonadati</taxon>
        <taxon>Pseudomonadota</taxon>
        <taxon>Betaproteobacteria</taxon>
        <taxon>Burkholderiales</taxon>
        <taxon>Burkholderiaceae</taxon>
        <taxon>Burkholderia</taxon>
        <taxon>Burkholderia cepacia complex</taxon>
    </lineage>
</organism>
<accession>A0A6P2VXK6</accession>
<evidence type="ECO:0008006" key="3">
    <source>
        <dbReference type="Google" id="ProtNLM"/>
    </source>
</evidence>
<sequence length="112" mass="12115">MKRGFLLMAALLVAGCATKNYGRSPDLTSYEKDTMTCREIDMDLARTRGFVDHVQSESQFSGRDVLAFLGDFGIGNGLEKTAAMDSATKRMGDLQDLRARKGCGVATAAVKD</sequence>
<reference evidence="1 2" key="1">
    <citation type="submission" date="2019-09" db="EMBL/GenBank/DDBJ databases">
        <authorList>
            <person name="Depoorter E."/>
        </authorList>
    </citation>
    <scope>NUCLEOTIDE SEQUENCE [LARGE SCALE GENOMIC DNA]</scope>
    <source>
        <strain evidence="1">R-39750</strain>
    </source>
</reference>
<proteinExistence type="predicted"/>
<name>A0A6P2VXK6_BURL3</name>
<dbReference type="Proteomes" id="UP000494110">
    <property type="component" value="Unassembled WGS sequence"/>
</dbReference>
<dbReference type="RefSeq" id="WP_175012217.1">
    <property type="nucleotide sequence ID" value="NZ_CABVQN010000008.1"/>
</dbReference>
<dbReference type="AlphaFoldDB" id="A0A6P2VXK6"/>
<dbReference type="EMBL" id="CABVQN010000008">
    <property type="protein sequence ID" value="VWC96179.1"/>
    <property type="molecule type" value="Genomic_DNA"/>
</dbReference>
<gene>
    <name evidence="1" type="ORF">BLA39750_02240</name>
</gene>
<evidence type="ECO:0000313" key="2">
    <source>
        <dbReference type="Proteomes" id="UP000494110"/>
    </source>
</evidence>